<keyword evidence="6" id="KW-0479">Metal-binding</keyword>
<evidence type="ECO:0000259" key="13">
    <source>
        <dbReference type="Pfam" id="PF01435"/>
    </source>
</evidence>
<keyword evidence="8" id="KW-0862">Zinc</keyword>
<dbReference type="EMBL" id="FNDG01000011">
    <property type="protein sequence ID" value="SDI09065.1"/>
    <property type="molecule type" value="Genomic_DNA"/>
</dbReference>
<evidence type="ECO:0000256" key="11">
    <source>
        <dbReference type="ARBA" id="ARBA00023136"/>
    </source>
</evidence>
<keyword evidence="7" id="KW-0378">Hydrolase</keyword>
<evidence type="ECO:0000256" key="3">
    <source>
        <dbReference type="ARBA" id="ARBA00022475"/>
    </source>
</evidence>
<dbReference type="InterPro" id="IPR050083">
    <property type="entry name" value="HtpX_protease"/>
</dbReference>
<dbReference type="CDD" id="cd07328">
    <property type="entry name" value="M48_Ste24p_like"/>
    <property type="match status" value="1"/>
</dbReference>
<dbReference type="Gene3D" id="3.30.2010.10">
    <property type="entry name" value="Metalloproteases ('zincins'), catalytic domain"/>
    <property type="match status" value="1"/>
</dbReference>
<dbReference type="GO" id="GO:0046872">
    <property type="term" value="F:metal ion binding"/>
    <property type="evidence" value="ECO:0007669"/>
    <property type="project" value="UniProtKB-KW"/>
</dbReference>
<keyword evidence="4 14" id="KW-0645">Protease</keyword>
<name>A0A1G8HQZ2_9GAMM</name>
<keyword evidence="11 12" id="KW-0472">Membrane</keyword>
<keyword evidence="9 12" id="KW-1133">Transmembrane helix</keyword>
<dbReference type="Pfam" id="PF01435">
    <property type="entry name" value="Peptidase_M48"/>
    <property type="match status" value="1"/>
</dbReference>
<comment type="cofactor">
    <cofactor evidence="1">
        <name>Zn(2+)</name>
        <dbReference type="ChEBI" id="CHEBI:29105"/>
    </cofactor>
</comment>
<keyword evidence="10" id="KW-0482">Metalloprotease</keyword>
<evidence type="ECO:0000256" key="7">
    <source>
        <dbReference type="ARBA" id="ARBA00022801"/>
    </source>
</evidence>
<feature type="domain" description="Peptidase M48" evidence="13">
    <location>
        <begin position="270"/>
        <end position="445"/>
    </location>
</feature>
<feature type="transmembrane region" description="Helical" evidence="12">
    <location>
        <begin position="138"/>
        <end position="162"/>
    </location>
</feature>
<gene>
    <name evidence="14" type="ORF">SAMN05216588_11164</name>
</gene>
<evidence type="ECO:0000313" key="15">
    <source>
        <dbReference type="Proteomes" id="UP000198606"/>
    </source>
</evidence>
<evidence type="ECO:0000256" key="12">
    <source>
        <dbReference type="SAM" id="Phobius"/>
    </source>
</evidence>
<dbReference type="Proteomes" id="UP000198606">
    <property type="component" value="Unassembled WGS sequence"/>
</dbReference>
<accession>A0A1G8HQZ2</accession>
<feature type="transmembrane region" description="Helical" evidence="12">
    <location>
        <begin position="97"/>
        <end position="118"/>
    </location>
</feature>
<proteinExistence type="predicted"/>
<keyword evidence="3" id="KW-1003">Cell membrane</keyword>
<protein>
    <submittedName>
        <fullName evidence="14">Zn-dependent protease with chaperone function</fullName>
    </submittedName>
</protein>
<sequence length="492" mass="54957">MKYVAGLRAGLCVSLLPLLLMGWSSLQAWRASSPMDTAHIMQQWIARPADTLLAQLPANERAMPLRDADRRAHFQRQIEWVDANRNGLQLRLWLAHLAFWLALLALLSGPATCLKILVDAWRARLSQDFFQRRLGQSWRSLGHCLVVYNGLLLAALTLILLYETGWVLSNRQQGSWAALVFCAPLLSVLYAGLLLTRRLRQRWHELQAGSSVFLGRPLDRASAPALWNWIGQLAERIGAPMPDHLVAGLDQSFFVTSVPVRLQPSAQVLEGRTLYLPLTYLSAMSQEEVAAIIGHELAHFANRDTECSSTSAAYFRQMSLHYRSLAGEEQQPTWIERPAIWVAGLFLHHFAVAVHHWSRHQEIAADAAAARVSGHHLFCQALLRVVALSEAITEVIGQRHPGDRFQALAARLRQRPLTLDEASLGRTVSHPFDTHPPTSQRLERLGVSLDTALLARATRVPEQRDSDWFGHLLGAARAAPYTAPGTPANERQ</sequence>
<comment type="subcellular location">
    <subcellularLocation>
        <location evidence="2">Cell membrane</location>
        <topology evidence="2">Multi-pass membrane protein</topology>
    </subcellularLocation>
</comment>
<dbReference type="GO" id="GO:0004222">
    <property type="term" value="F:metalloendopeptidase activity"/>
    <property type="evidence" value="ECO:0007669"/>
    <property type="project" value="InterPro"/>
</dbReference>
<dbReference type="PANTHER" id="PTHR43221:SF1">
    <property type="entry name" value="PROTEASE HTPX"/>
    <property type="match status" value="1"/>
</dbReference>
<dbReference type="RefSeq" id="WP_084307096.1">
    <property type="nucleotide sequence ID" value="NZ_FNDG01000011.1"/>
</dbReference>
<dbReference type="PANTHER" id="PTHR43221">
    <property type="entry name" value="PROTEASE HTPX"/>
    <property type="match status" value="1"/>
</dbReference>
<dbReference type="InterPro" id="IPR001915">
    <property type="entry name" value="Peptidase_M48"/>
</dbReference>
<evidence type="ECO:0000256" key="8">
    <source>
        <dbReference type="ARBA" id="ARBA00022833"/>
    </source>
</evidence>
<organism evidence="14 15">
    <name type="scientific">Phytopseudomonas flavescens</name>
    <dbReference type="NCBI Taxonomy" id="29435"/>
    <lineage>
        <taxon>Bacteria</taxon>
        <taxon>Pseudomonadati</taxon>
        <taxon>Pseudomonadota</taxon>
        <taxon>Gammaproteobacteria</taxon>
        <taxon>Pseudomonadales</taxon>
        <taxon>Pseudomonadaceae</taxon>
        <taxon>Phytopseudomonas</taxon>
    </lineage>
</organism>
<keyword evidence="5 12" id="KW-0812">Transmembrane</keyword>
<dbReference type="STRING" id="29435.SAMN05216588_11164"/>
<evidence type="ECO:0000313" key="14">
    <source>
        <dbReference type="EMBL" id="SDI09065.1"/>
    </source>
</evidence>
<evidence type="ECO:0000256" key="4">
    <source>
        <dbReference type="ARBA" id="ARBA00022670"/>
    </source>
</evidence>
<evidence type="ECO:0000256" key="2">
    <source>
        <dbReference type="ARBA" id="ARBA00004651"/>
    </source>
</evidence>
<dbReference type="AlphaFoldDB" id="A0A1G8HQZ2"/>
<evidence type="ECO:0000256" key="9">
    <source>
        <dbReference type="ARBA" id="ARBA00022989"/>
    </source>
</evidence>
<dbReference type="GO" id="GO:0005886">
    <property type="term" value="C:plasma membrane"/>
    <property type="evidence" value="ECO:0007669"/>
    <property type="project" value="UniProtKB-SubCell"/>
</dbReference>
<evidence type="ECO:0000256" key="6">
    <source>
        <dbReference type="ARBA" id="ARBA00022723"/>
    </source>
</evidence>
<evidence type="ECO:0000256" key="10">
    <source>
        <dbReference type="ARBA" id="ARBA00023049"/>
    </source>
</evidence>
<evidence type="ECO:0000256" key="5">
    <source>
        <dbReference type="ARBA" id="ARBA00022692"/>
    </source>
</evidence>
<dbReference type="GO" id="GO:0006508">
    <property type="term" value="P:proteolysis"/>
    <property type="evidence" value="ECO:0007669"/>
    <property type="project" value="UniProtKB-KW"/>
</dbReference>
<evidence type="ECO:0000256" key="1">
    <source>
        <dbReference type="ARBA" id="ARBA00001947"/>
    </source>
</evidence>
<reference evidence="14 15" key="1">
    <citation type="submission" date="2016-10" db="EMBL/GenBank/DDBJ databases">
        <authorList>
            <person name="de Groot N.N."/>
        </authorList>
    </citation>
    <scope>NUCLEOTIDE SEQUENCE [LARGE SCALE GENOMIC DNA]</scope>
    <source>
        <strain evidence="14 15">LMG 18387</strain>
    </source>
</reference>
<feature type="transmembrane region" description="Helical" evidence="12">
    <location>
        <begin position="174"/>
        <end position="195"/>
    </location>
</feature>